<proteinExistence type="predicted"/>
<sequence>MTKASDGADWRPDSPRDGQNGGLRGRPSDRLDLTTSPWRGAFTAAGKHTARVRFLRGAMLVGAAIAIALILGVALFDPFRRLPRNISIGQVSVNGTQITVESPKITGYQTDGRPYEVKARSGLQDTTTPSILELSGIEAKIGMVDASTVEVTAAHGLYDGTQQKMTLQGDVRIWNRIGYDIRTKTATVDFERGSLMSDEPVSVILNGGTISANQMDIRDSGRKVSFEGAVKSLIEADSAGTESTDAPAHREK</sequence>
<reference evidence="3 4" key="1">
    <citation type="submission" date="2023-10" db="EMBL/GenBank/DDBJ databases">
        <title>Novel methanotroph of the genus Methylocapsa from a subarctic wetland.</title>
        <authorList>
            <person name="Belova S.E."/>
            <person name="Oshkin I.Y."/>
            <person name="Miroshnikov K."/>
            <person name="Dedysh S.N."/>
        </authorList>
    </citation>
    <scope>NUCLEOTIDE SEQUENCE [LARGE SCALE GENOMIC DNA]</scope>
    <source>
        <strain evidence="3 4">RX1</strain>
    </source>
</reference>
<accession>A0ABZ0HRI9</accession>
<dbReference type="NCBIfam" id="TIGR04409">
    <property type="entry name" value="LptC_YrbK"/>
    <property type="match status" value="1"/>
</dbReference>
<keyword evidence="2" id="KW-0472">Membrane</keyword>
<gene>
    <name evidence="3" type="primary">lptC</name>
    <name evidence="3" type="ORF">RZS28_15370</name>
</gene>
<protein>
    <submittedName>
        <fullName evidence="3">LPS export ABC transporter periplasmic protein LptC</fullName>
    </submittedName>
</protein>
<dbReference type="InterPro" id="IPR010664">
    <property type="entry name" value="LipoPS_assembly_LptC-rel"/>
</dbReference>
<name>A0ABZ0HRI9_9HYPH</name>
<evidence type="ECO:0000256" key="1">
    <source>
        <dbReference type="SAM" id="MobiDB-lite"/>
    </source>
</evidence>
<dbReference type="Pfam" id="PF06835">
    <property type="entry name" value="LptC"/>
    <property type="match status" value="1"/>
</dbReference>
<evidence type="ECO:0000256" key="2">
    <source>
        <dbReference type="SAM" id="Phobius"/>
    </source>
</evidence>
<dbReference type="Gene3D" id="2.60.450.10">
    <property type="entry name" value="Lipopolysaccharide (LPS) transport protein A like domain"/>
    <property type="match status" value="1"/>
</dbReference>
<dbReference type="InterPro" id="IPR026265">
    <property type="entry name" value="LptC"/>
</dbReference>
<keyword evidence="4" id="KW-1185">Reference proteome</keyword>
<evidence type="ECO:0000313" key="4">
    <source>
        <dbReference type="Proteomes" id="UP001626536"/>
    </source>
</evidence>
<dbReference type="EMBL" id="CP136862">
    <property type="protein sequence ID" value="WOJ89168.1"/>
    <property type="molecule type" value="Genomic_DNA"/>
</dbReference>
<feature type="region of interest" description="Disordered" evidence="1">
    <location>
        <begin position="1"/>
        <end position="35"/>
    </location>
</feature>
<evidence type="ECO:0000313" key="3">
    <source>
        <dbReference type="EMBL" id="WOJ89168.1"/>
    </source>
</evidence>
<dbReference type="RefSeq" id="WP_407338611.1">
    <property type="nucleotide sequence ID" value="NZ_CP136862.1"/>
</dbReference>
<keyword evidence="2" id="KW-0812">Transmembrane</keyword>
<feature type="compositionally biased region" description="Basic and acidic residues" evidence="1">
    <location>
        <begin position="1"/>
        <end position="16"/>
    </location>
</feature>
<feature type="transmembrane region" description="Helical" evidence="2">
    <location>
        <begin position="57"/>
        <end position="76"/>
    </location>
</feature>
<keyword evidence="2" id="KW-1133">Transmembrane helix</keyword>
<organism evidence="3 4">
    <name type="scientific">Methylocapsa polymorpha</name>
    <dbReference type="NCBI Taxonomy" id="3080828"/>
    <lineage>
        <taxon>Bacteria</taxon>
        <taxon>Pseudomonadati</taxon>
        <taxon>Pseudomonadota</taxon>
        <taxon>Alphaproteobacteria</taxon>
        <taxon>Hyphomicrobiales</taxon>
        <taxon>Beijerinckiaceae</taxon>
        <taxon>Methylocapsa</taxon>
    </lineage>
</organism>
<dbReference type="Proteomes" id="UP001626536">
    <property type="component" value="Chromosome"/>
</dbReference>